<protein>
    <submittedName>
        <fullName evidence="1">Uncharacterized protein</fullName>
    </submittedName>
</protein>
<evidence type="ECO:0000313" key="1">
    <source>
        <dbReference type="EMBL" id="MCP1175634.1"/>
    </source>
</evidence>
<dbReference type="EMBL" id="JAMYWC010000011">
    <property type="protein sequence ID" value="MCP1175634.1"/>
    <property type="molecule type" value="Genomic_DNA"/>
</dbReference>
<dbReference type="RefSeq" id="WP_253542733.1">
    <property type="nucleotide sequence ID" value="NZ_JAMYWC010000011.1"/>
</dbReference>
<keyword evidence="2" id="KW-1185">Reference proteome</keyword>
<comment type="caution">
    <text evidence="1">The sequence shown here is derived from an EMBL/GenBank/DDBJ whole genome shotgun (WGS) entry which is preliminary data.</text>
</comment>
<reference evidence="2" key="1">
    <citation type="journal article" date="2023" name="Front. Microbiol.">
        <title>Ralstonia chuxiongensis sp. nov., Ralstonia mojiangensis sp. nov., and Ralstonia soli sp. nov., isolated from tobacco fields, are three novel species in the family Burkholderiaceae.</title>
        <authorList>
            <person name="Lu C.H."/>
            <person name="Zhang Y.Y."/>
            <person name="Jiang N."/>
            <person name="Chen W."/>
            <person name="Shao X."/>
            <person name="Zhao Z.M."/>
            <person name="Lu W.L."/>
            <person name="Hu X."/>
            <person name="Xi Y.X."/>
            <person name="Zou S.Y."/>
            <person name="Wei Q.J."/>
            <person name="Lin Z.L."/>
            <person name="Gong L."/>
            <person name="Gai X.T."/>
            <person name="Zhang L.Q."/>
            <person name="Li J.Y."/>
            <person name="Jin Y."/>
            <person name="Xia Z.Y."/>
        </authorList>
    </citation>
    <scope>NUCLEOTIDE SEQUENCE [LARGE SCALE GENOMIC DNA]</scope>
    <source>
        <strain evidence="2">21YRMH01-3</strain>
    </source>
</reference>
<gene>
    <name evidence="1" type="ORF">NKG59_24980</name>
</gene>
<evidence type="ECO:0000313" key="2">
    <source>
        <dbReference type="Proteomes" id="UP001162793"/>
    </source>
</evidence>
<sequence length="116" mass="12568">MFKLVAKVAIDGELLQVMEAPVFEVKGRQMLAQAHADERALPLVRGAWEDGAVWISLRTAEGADVAAAPVGFHRADAQDALQLHFGAAPDTVAQCLSRSNIAEHYKEYRAALKGSR</sequence>
<dbReference type="AlphaFoldDB" id="A0AA42BJW6"/>
<name>A0AA42BJW6_9RALS</name>
<accession>A0AA42BJW6</accession>
<organism evidence="1 2">
    <name type="scientific">Ralstonia chuxiongensis</name>
    <dbReference type="NCBI Taxonomy" id="2957504"/>
    <lineage>
        <taxon>Bacteria</taxon>
        <taxon>Pseudomonadati</taxon>
        <taxon>Pseudomonadota</taxon>
        <taxon>Betaproteobacteria</taxon>
        <taxon>Burkholderiales</taxon>
        <taxon>Burkholderiaceae</taxon>
        <taxon>Ralstonia</taxon>
    </lineage>
</organism>
<proteinExistence type="predicted"/>
<dbReference type="Proteomes" id="UP001162793">
    <property type="component" value="Unassembled WGS sequence"/>
</dbReference>